<dbReference type="EMBL" id="JAJGCB010000028">
    <property type="protein sequence ID" value="KAJ8987085.1"/>
    <property type="molecule type" value="Genomic_DNA"/>
</dbReference>
<evidence type="ECO:0000256" key="1">
    <source>
        <dbReference type="SAM" id="MobiDB-lite"/>
    </source>
</evidence>
<protein>
    <submittedName>
        <fullName evidence="2">Uncharacterized protein</fullName>
    </submittedName>
</protein>
<feature type="compositionally biased region" description="Basic and acidic residues" evidence="1">
    <location>
        <begin position="255"/>
        <end position="264"/>
    </location>
</feature>
<organism evidence="2 3">
    <name type="scientific">Exophiala dermatitidis</name>
    <name type="common">Black yeast-like fungus</name>
    <name type="synonym">Wangiella dermatitidis</name>
    <dbReference type="NCBI Taxonomy" id="5970"/>
    <lineage>
        <taxon>Eukaryota</taxon>
        <taxon>Fungi</taxon>
        <taxon>Dikarya</taxon>
        <taxon>Ascomycota</taxon>
        <taxon>Pezizomycotina</taxon>
        <taxon>Eurotiomycetes</taxon>
        <taxon>Chaetothyriomycetidae</taxon>
        <taxon>Chaetothyriales</taxon>
        <taxon>Herpotrichiellaceae</taxon>
        <taxon>Exophiala</taxon>
    </lineage>
</organism>
<feature type="compositionally biased region" description="Polar residues" evidence="1">
    <location>
        <begin position="363"/>
        <end position="373"/>
    </location>
</feature>
<name>A0AAN6ENU3_EXODE</name>
<feature type="region of interest" description="Disordered" evidence="1">
    <location>
        <begin position="363"/>
        <end position="393"/>
    </location>
</feature>
<evidence type="ECO:0000313" key="2">
    <source>
        <dbReference type="EMBL" id="KAJ8987085.1"/>
    </source>
</evidence>
<proteinExistence type="predicted"/>
<feature type="compositionally biased region" description="Basic and acidic residues" evidence="1">
    <location>
        <begin position="374"/>
        <end position="385"/>
    </location>
</feature>
<feature type="compositionally biased region" description="Basic residues" evidence="1">
    <location>
        <begin position="122"/>
        <end position="131"/>
    </location>
</feature>
<dbReference type="AlphaFoldDB" id="A0AAN6ENU3"/>
<evidence type="ECO:0000313" key="3">
    <source>
        <dbReference type="Proteomes" id="UP001161757"/>
    </source>
</evidence>
<feature type="compositionally biased region" description="Low complexity" evidence="1">
    <location>
        <begin position="435"/>
        <end position="459"/>
    </location>
</feature>
<comment type="caution">
    <text evidence="2">The sequence shown here is derived from an EMBL/GenBank/DDBJ whole genome shotgun (WGS) entry which is preliminary data.</text>
</comment>
<feature type="region of interest" description="Disordered" evidence="1">
    <location>
        <begin position="98"/>
        <end position="131"/>
    </location>
</feature>
<reference evidence="2" key="1">
    <citation type="submission" date="2023-01" db="EMBL/GenBank/DDBJ databases">
        <title>Exophiala dermititidis isolated from Cystic Fibrosis Patient.</title>
        <authorList>
            <person name="Kurbessoian T."/>
            <person name="Crocker A."/>
            <person name="Murante D."/>
            <person name="Hogan D.A."/>
            <person name="Stajich J.E."/>
        </authorList>
    </citation>
    <scope>NUCLEOTIDE SEQUENCE</scope>
    <source>
        <strain evidence="2">Ex8</strain>
    </source>
</reference>
<feature type="region of interest" description="Disordered" evidence="1">
    <location>
        <begin position="243"/>
        <end position="272"/>
    </location>
</feature>
<dbReference type="Proteomes" id="UP001161757">
    <property type="component" value="Unassembled WGS sequence"/>
</dbReference>
<feature type="region of interest" description="Disordered" evidence="1">
    <location>
        <begin position="409"/>
        <end position="460"/>
    </location>
</feature>
<gene>
    <name evidence="2" type="ORF">HRR80_008827</name>
</gene>
<sequence>MAKSVDFSNKLSDPCCYHWGYENYRACPVCVRAHELRTCDGETFVSFHLCERHAETRYKGNMEDWMLTYVRTLVHPYYSPIYSQDTTCKKPGMEISLSTNDRPPFDRNNPAECWDQLSKSQQKNRKRRRPKLTAPAVLVFPEPKVTWAHAKGCFHSDKPDVVIKNKDEVELMDQFAKQRLQNINDLLNGPIDAILDDHMRQSRDLIYNRIAQEEREDKLYHDEELSREYEAFSGVEVNNPLIDPNDSAQVDEVGGDDRIADNKKTSGQNRDKKKVHPLIQAFEEDAKKYLVWEKARLEALIPLSSVAKAFYFKRCNGEYRNGVQDILVRKEPVLDPECRLTTDPTQTEAANPAEITETKTYNDGSVVPATSSSKDVDTRDTKGHIDNPSVSSSEVTTVAIGHATVSGADLGAVDPGNTEPHTITASAEPGPASVSAKEITTTAPTTTTRSAAETVSETEPGTFHTAATEFPSSVSSSPWVPISLETKNFGYAVLKPSREPGEFYNRELLYTFPQAEAGTTATSDHVKEGEIEGEAEPIFTAEAFHSLPPRPPFKFTTRYLLDLEDDIVQMREKQGREKVHGSSNSRFGFKFGFKSGSKSGIGSGSGSGYGQDQGQGQPDKLDEHLIKSAWYAHRREMAAASVFEAEKWIVRDPDWICHSRG</sequence>
<accession>A0AAN6ENU3</accession>